<dbReference type="InterPro" id="IPR038071">
    <property type="entry name" value="UROD/MetE-like_sf"/>
</dbReference>
<dbReference type="PANTHER" id="PTHR47099">
    <property type="entry name" value="METHYLCOBAMIDE:COM METHYLTRANSFERASE MTBA"/>
    <property type="match status" value="1"/>
</dbReference>
<protein>
    <submittedName>
        <fullName evidence="2">Uroporphyrinogen decarboxylase family protein</fullName>
    </submittedName>
</protein>
<dbReference type="Gene3D" id="3.20.20.210">
    <property type="match status" value="1"/>
</dbReference>
<dbReference type="PANTHER" id="PTHR47099:SF1">
    <property type="entry name" value="METHYLCOBAMIDE:COM METHYLTRANSFERASE MTBA"/>
    <property type="match status" value="1"/>
</dbReference>
<dbReference type="EMBL" id="JAOQJV010000004">
    <property type="protein sequence ID" value="MCU6699538.1"/>
    <property type="molecule type" value="Genomic_DNA"/>
</dbReference>
<sequence>MNAEELIKELQTLPDEMTSSERYAAYARGEEVDHIPFYYPGNGSTLAPLYGYTIEQYRSDFEIHCKVMDELHNEFGNSISASANMGLKGVGEAVGSLVVYPVNSIDYISDYILKDYKDLESLRFEPASNAFLQKKLNHVYALKKHYGDSLPVGVSVAGPLSTAASIREPESILKDMRKNKDNLHKLLAFSTSCALTWVETCKKEFGKVSAGIADPVSSSTIISPNSFREFSKPYLKELVQGITEITGSAPGLHICGKTKPIWEDLLELGINEFSVDNCEDLSELKNSLGRHMTISGNVPPVEVMLNGSIDDVIESVRKCLLKASDSPNGFILDVGCQLPIGTPRENVYAYIYAAKKYGRHAKKGQLCGGLL</sequence>
<evidence type="ECO:0000313" key="2">
    <source>
        <dbReference type="EMBL" id="MCU6699538.1"/>
    </source>
</evidence>
<dbReference type="RefSeq" id="WP_262581112.1">
    <property type="nucleotide sequence ID" value="NZ_JAOQJV010000004.1"/>
</dbReference>
<proteinExistence type="predicted"/>
<dbReference type="InterPro" id="IPR000257">
    <property type="entry name" value="Uroporphyrinogen_deCOase"/>
</dbReference>
<gene>
    <name evidence="2" type="ORF">OCV65_04720</name>
</gene>
<name>A0ABT2S4V3_9FIRM</name>
<evidence type="ECO:0000313" key="3">
    <source>
        <dbReference type="Proteomes" id="UP001207605"/>
    </source>
</evidence>
<dbReference type="InterPro" id="IPR052024">
    <property type="entry name" value="Methanogen_methyltrans"/>
</dbReference>
<evidence type="ECO:0000259" key="1">
    <source>
        <dbReference type="Pfam" id="PF01208"/>
    </source>
</evidence>
<dbReference type="Pfam" id="PF01208">
    <property type="entry name" value="URO-D"/>
    <property type="match status" value="1"/>
</dbReference>
<comment type="caution">
    <text evidence="2">The sequence shown here is derived from an EMBL/GenBank/DDBJ whole genome shotgun (WGS) entry which is preliminary data.</text>
</comment>
<dbReference type="Proteomes" id="UP001207605">
    <property type="component" value="Unassembled WGS sequence"/>
</dbReference>
<accession>A0ABT2S4V3</accession>
<feature type="domain" description="Uroporphyrinogen decarboxylase (URO-D)" evidence="1">
    <location>
        <begin position="18"/>
        <end position="357"/>
    </location>
</feature>
<reference evidence="2 3" key="1">
    <citation type="journal article" date="2021" name="ISME Commun">
        <title>Automated analysis of genomic sequences facilitates high-throughput and comprehensive description of bacteria.</title>
        <authorList>
            <person name="Hitch T.C.A."/>
        </authorList>
    </citation>
    <scope>NUCLEOTIDE SEQUENCE [LARGE SCALE GENOMIC DNA]</scope>
    <source>
        <strain evidence="2 3">Sanger_02</strain>
    </source>
</reference>
<dbReference type="CDD" id="cd03465">
    <property type="entry name" value="URO-D_like"/>
    <property type="match status" value="1"/>
</dbReference>
<dbReference type="SUPFAM" id="SSF51726">
    <property type="entry name" value="UROD/MetE-like"/>
    <property type="match status" value="1"/>
</dbReference>
<keyword evidence="3" id="KW-1185">Reference proteome</keyword>
<organism evidence="2 3">
    <name type="scientific">Dorea ammoniilytica</name>
    <dbReference type="NCBI Taxonomy" id="2981788"/>
    <lineage>
        <taxon>Bacteria</taxon>
        <taxon>Bacillati</taxon>
        <taxon>Bacillota</taxon>
        <taxon>Clostridia</taxon>
        <taxon>Lachnospirales</taxon>
        <taxon>Lachnospiraceae</taxon>
        <taxon>Dorea</taxon>
    </lineage>
</organism>